<evidence type="ECO:0000313" key="2">
    <source>
        <dbReference type="Proteomes" id="UP001295420"/>
    </source>
</evidence>
<evidence type="ECO:0000313" key="1">
    <source>
        <dbReference type="EMBL" id="CAH1521676.1"/>
    </source>
</evidence>
<organism evidence="1 2">
    <name type="scientific">Vibrio owensii</name>
    <dbReference type="NCBI Taxonomy" id="696485"/>
    <lineage>
        <taxon>Bacteria</taxon>
        <taxon>Pseudomonadati</taxon>
        <taxon>Pseudomonadota</taxon>
        <taxon>Gammaproteobacteria</taxon>
        <taxon>Vibrionales</taxon>
        <taxon>Vibrionaceae</taxon>
        <taxon>Vibrio</taxon>
    </lineage>
</organism>
<reference evidence="1" key="1">
    <citation type="submission" date="2022-01" db="EMBL/GenBank/DDBJ databases">
        <authorList>
            <person name="Lagorce A."/>
        </authorList>
    </citation>
    <scope>NUCLEOTIDE SEQUENCE</scope>
    <source>
        <strain evidence="1">Th15_F1_D04</strain>
    </source>
</reference>
<accession>A0AAU9PZU0</accession>
<name>A0AAU9PZU0_9VIBR</name>
<protein>
    <submittedName>
        <fullName evidence="1">Uncharacterized protein</fullName>
    </submittedName>
</protein>
<gene>
    <name evidence="1" type="ORF">THF1D04_11072</name>
</gene>
<dbReference type="Gene3D" id="3.90.1720.70">
    <property type="match status" value="1"/>
</dbReference>
<dbReference type="AlphaFoldDB" id="A0AAU9PZU0"/>
<comment type="caution">
    <text evidence="1">The sequence shown here is derived from an EMBL/GenBank/DDBJ whole genome shotgun (WGS) entry which is preliminary data.</text>
</comment>
<dbReference type="EMBL" id="CAKMTQ010000001">
    <property type="protein sequence ID" value="CAH1521676.1"/>
    <property type="molecule type" value="Genomic_DNA"/>
</dbReference>
<proteinExistence type="predicted"/>
<sequence length="72" mass="8354">MINFLYQKFGEPELVFQNPNGNKLSKYKGILVVDVDTWLNVSDHASIWTGSRCADSCYFPYAKKAYLWDLED</sequence>
<dbReference type="Proteomes" id="UP001295420">
    <property type="component" value="Unassembled WGS sequence"/>
</dbReference>